<sequence length="1392" mass="150436">MCVHPWELGRAASGEQPGAEGEMCDRGCGEDYGPSSFHTRRLLFWRKHVKVLGAKKWEVSEGEPVAQFLEVLGPEELVLTNLKAGKCKSSEYKHLVTITPHPGNCTTDRGKARRQGKHRMDDLRALHGEGEKRRQELERHAKGGKGEGPVDLQVYSMYYHCGGPEHHGKASGANCHRAPFGDFCRSDGPACLEGCAYLALSPSDKSKKYQHRCQVRVHVTVTVTQVVRGVVRIEVSGTHTPEGVEWRSVDDDMFAPSCLAKDELIRETRKRTMQRASFLHGLGQSLGAGAPRTTRLQPAADQASCITGYQVRISRGGVVGDTSGIDVFVRSHFLSLRKQLPAARNPDGVKALFYRSDSTSEYQLVVATEESLRDGREFGTRQVFTDAKHTMTRDKVAFVPLLAPLPGGGTAPVAVSISDGEDTVSTENLLRSARDAVPCADPGCLHPWAEEWSDDSSEYRCYRPCALPCAHEGCPHPSTETRELDGISLTVRLPCAERVLGSIADHGRCSDPTCAHPYRDVEADDGTPLARFRPCGVACGTAGCCHPVAVDEGEDGEPIVRLPCVRERPWVFTPRVGIDKAAASRNAARNVGCPTSVCFFHNIRACVQNMVHKRHVPPVMAAGIHRGIRALFRAQTALDYQRMLRTLLGVVDMWGAQGKLHPADPDALRRYLWTALGGMSAASEGELEGLDGSESDLDAEEAEAAWEEARAAVEAATTPAETASALAAAAAAENMAYVASQRFREASASRNSFWHGTMGDHIATGRAGHQTTNNSMESHFRVIDRVIWHDTLNHSPLHLLEMVLGVDINGNASRKLGYFRLTNQLRAERERRRKLRGGEDSVAPDVLHKSLEGRWLSLRDHVQPVAGSDRLFYVKAGVQRIAGASDELEEGAASHLAALRSAAEDTRRQMDADLKSLEDAVKPRGAPHREGWHLVDSHSGACTCGDYLWCGSARGGCKHLHAVRSRAGAYGDEGEQQQRIITYLWRRENGKPAELRDAVFSRRGADWAAVAAQLVRLGEPRPGPDSSPANARPSIALATRRRTATLRPGAGSELLIARVTAHTAGLLGMPSHSYCIAQGTCPVAAWSPSLEGPATRDLIPQDIIVSVAGMPVVDPPTAAAAQTLLRTTAAEIAVEAVLVCQVRGAAIPATLPLSVSAPPVTASQQTDPEAPPVTASQQPPVVTARYAAAVVMPDRPRPSTPAARPVAAPKRSAAAARAPAAGTASHRTVMSPAIPADFGEAYCRSGATVRYKRDGIWEHGELLLCTKIDGEGAERDYTFTVKFSGQPPTTLKLRAGLYAPAASLLESKKCDFGSWNLLIREPVAVAASAQLTEDAEQPRIVTPTSADFMASGKRKLEGGQDKSRSLVKRRHSRSRNQPPMSARDKAAAGCRM</sequence>
<feature type="region of interest" description="Disordered" evidence="2">
    <location>
        <begin position="1194"/>
        <end position="1226"/>
    </location>
</feature>
<accession>A0A835YX14</accession>
<keyword evidence="1" id="KW-0479">Metal-binding</keyword>
<feature type="region of interest" description="Disordered" evidence="2">
    <location>
        <begin position="1350"/>
        <end position="1392"/>
    </location>
</feature>
<dbReference type="Proteomes" id="UP000664859">
    <property type="component" value="Unassembled WGS sequence"/>
</dbReference>
<comment type="caution">
    <text evidence="4">The sequence shown here is derived from an EMBL/GenBank/DDBJ whole genome shotgun (WGS) entry which is preliminary data.</text>
</comment>
<evidence type="ECO:0000256" key="2">
    <source>
        <dbReference type="SAM" id="MobiDB-lite"/>
    </source>
</evidence>
<feature type="compositionally biased region" description="Basic and acidic residues" evidence="2">
    <location>
        <begin position="1354"/>
        <end position="1364"/>
    </location>
</feature>
<feature type="domain" description="SWIM-type" evidence="3">
    <location>
        <begin position="933"/>
        <end position="968"/>
    </location>
</feature>
<feature type="compositionally biased region" description="Basic residues" evidence="2">
    <location>
        <begin position="1365"/>
        <end position="1374"/>
    </location>
</feature>
<name>A0A835YX14_9STRA</name>
<dbReference type="EMBL" id="JAFCMP010000223">
    <property type="protein sequence ID" value="KAG5183051.1"/>
    <property type="molecule type" value="Genomic_DNA"/>
</dbReference>
<evidence type="ECO:0000256" key="1">
    <source>
        <dbReference type="PROSITE-ProRule" id="PRU00325"/>
    </source>
</evidence>
<keyword evidence="5" id="KW-1185">Reference proteome</keyword>
<dbReference type="InterPro" id="IPR007527">
    <property type="entry name" value="Znf_SWIM"/>
</dbReference>
<keyword evidence="1" id="KW-0863">Zinc-finger</keyword>
<protein>
    <recommendedName>
        <fullName evidence="3">SWIM-type domain-containing protein</fullName>
    </recommendedName>
</protein>
<evidence type="ECO:0000313" key="5">
    <source>
        <dbReference type="Proteomes" id="UP000664859"/>
    </source>
</evidence>
<dbReference type="GO" id="GO:0008270">
    <property type="term" value="F:zinc ion binding"/>
    <property type="evidence" value="ECO:0007669"/>
    <property type="project" value="UniProtKB-KW"/>
</dbReference>
<feature type="region of interest" description="Disordered" evidence="2">
    <location>
        <begin position="1157"/>
        <end position="1177"/>
    </location>
</feature>
<keyword evidence="1" id="KW-0862">Zinc</keyword>
<evidence type="ECO:0000313" key="4">
    <source>
        <dbReference type="EMBL" id="KAG5183051.1"/>
    </source>
</evidence>
<gene>
    <name evidence="4" type="ORF">JKP88DRAFT_273022</name>
</gene>
<reference evidence="4" key="1">
    <citation type="submission" date="2021-02" db="EMBL/GenBank/DDBJ databases">
        <title>First Annotated Genome of the Yellow-green Alga Tribonema minus.</title>
        <authorList>
            <person name="Mahan K.M."/>
        </authorList>
    </citation>
    <scope>NUCLEOTIDE SEQUENCE</scope>
    <source>
        <strain evidence="4">UTEX B ZZ1240</strain>
    </source>
</reference>
<organism evidence="4 5">
    <name type="scientific">Tribonema minus</name>
    <dbReference type="NCBI Taxonomy" id="303371"/>
    <lineage>
        <taxon>Eukaryota</taxon>
        <taxon>Sar</taxon>
        <taxon>Stramenopiles</taxon>
        <taxon>Ochrophyta</taxon>
        <taxon>PX clade</taxon>
        <taxon>Xanthophyceae</taxon>
        <taxon>Tribonematales</taxon>
        <taxon>Tribonemataceae</taxon>
        <taxon>Tribonema</taxon>
    </lineage>
</organism>
<proteinExistence type="predicted"/>
<feature type="compositionally biased region" description="Low complexity" evidence="2">
    <location>
        <begin position="1201"/>
        <end position="1221"/>
    </location>
</feature>
<feature type="region of interest" description="Disordered" evidence="2">
    <location>
        <begin position="124"/>
        <end position="148"/>
    </location>
</feature>
<feature type="compositionally biased region" description="Basic and acidic residues" evidence="2">
    <location>
        <begin position="124"/>
        <end position="145"/>
    </location>
</feature>
<dbReference type="PROSITE" id="PS50966">
    <property type="entry name" value="ZF_SWIM"/>
    <property type="match status" value="1"/>
</dbReference>
<evidence type="ECO:0000259" key="3">
    <source>
        <dbReference type="PROSITE" id="PS50966"/>
    </source>
</evidence>